<reference evidence="3" key="1">
    <citation type="submission" date="2013-07" db="EMBL/GenBank/DDBJ databases">
        <authorList>
            <person name="Geib S."/>
        </authorList>
    </citation>
    <scope>NUCLEOTIDE SEQUENCE</scope>
</reference>
<evidence type="ECO:0000259" key="2">
    <source>
        <dbReference type="Pfam" id="PF12335"/>
    </source>
</evidence>
<name>W8C827_CERCA</name>
<feature type="non-terminal residue" evidence="3">
    <location>
        <position position="1"/>
    </location>
</feature>
<feature type="compositionally biased region" description="Basic and acidic residues" evidence="1">
    <location>
        <begin position="126"/>
        <end position="143"/>
    </location>
</feature>
<gene>
    <name evidence="3" type="primary">K0513</name>
</gene>
<feature type="region of interest" description="Disordered" evidence="1">
    <location>
        <begin position="123"/>
        <end position="195"/>
    </location>
</feature>
<dbReference type="OrthoDB" id="6268344at2759"/>
<feature type="compositionally biased region" description="Low complexity" evidence="1">
    <location>
        <begin position="1"/>
        <end position="12"/>
    </location>
</feature>
<feature type="compositionally biased region" description="Polar residues" evidence="1">
    <location>
        <begin position="158"/>
        <end position="174"/>
    </location>
</feature>
<dbReference type="EMBL" id="GAMC01007706">
    <property type="protein sequence ID" value="JAB98849.1"/>
    <property type="molecule type" value="mRNA"/>
</dbReference>
<reference evidence="3" key="2">
    <citation type="journal article" date="2014" name="BMC Genomics">
        <title>A genomic perspective to assessing quality of mass-reared SIT flies used in Mediterranean fruit fly (Ceratitis capitata) eradication in California.</title>
        <authorList>
            <person name="Calla B."/>
            <person name="Hall B."/>
            <person name="Hou S."/>
            <person name="Geib S.M."/>
        </authorList>
    </citation>
    <scope>NUCLEOTIDE SEQUENCE</scope>
</reference>
<evidence type="ECO:0000256" key="1">
    <source>
        <dbReference type="SAM" id="MobiDB-lite"/>
    </source>
</evidence>
<proteinExistence type="evidence at transcript level"/>
<dbReference type="PANTHER" id="PTHR13663">
    <property type="entry name" value="SIMILAR TO RIKEN CDNA 6430548M08"/>
    <property type="match status" value="1"/>
</dbReference>
<dbReference type="PANTHER" id="PTHR13663:SF2">
    <property type="entry name" value="SIMILAR TO RIKEN CDNA 6430548M08"/>
    <property type="match status" value="1"/>
</dbReference>
<dbReference type="Pfam" id="PF12335">
    <property type="entry name" value="SBF2"/>
    <property type="match status" value="1"/>
</dbReference>
<feature type="region of interest" description="Disordered" evidence="1">
    <location>
        <begin position="1"/>
        <end position="25"/>
    </location>
</feature>
<feature type="region of interest" description="Disordered" evidence="1">
    <location>
        <begin position="259"/>
        <end position="290"/>
    </location>
</feature>
<feature type="region of interest" description="Disordered" evidence="1">
    <location>
        <begin position="474"/>
        <end position="504"/>
    </location>
</feature>
<sequence>NNNNNTNINNKNMVDLNTCPPTPPGGERSKIKNFMGRTPGIGILKSKFLTVLGNSNELLNGLSNKLTLSISSSESEYCDDDEEVPNFDETIDYTKIDYEFRRIKARRAHEEIISGRFRYPNLAPRPRLEASRTRAHDKTKRSDSSSSSSSSTSSSYSPPLNRSHVSSTTRSNSIESRHSGGYGRPGRAIPGARRSELDIQRDLSRITDLLSVNAIAANASAPHIDVQPPSDRDCNNIAEQQRNHPTHLHMDVPVMTQSGTSMVVPPRSRNSNSSTVTSLRDDPDVQASPSIESTDWRNFIRSESQNSVPSWASSISLDCRAGEEPVKEFMKRFVEVLFSNATAIGLELKAEFGALARIDAGRQWFTRFLLEQKTKSKRVDEVTFHSLVQYFAIVLFECGESEDYAPAAIIMNICFVFYNEIEVPGCDPYREYLYIFMRQQPIWYSQRFWAAAFFDAVQSEREHRLALRKRRAERKQRNKAQFAAKKANDESIPKDNAPAADVGSEVEASPKKVNVVSAVVDGEIASTSSSSQHGDIVALKVQSAKKSASQTSAEEQVSVNGGGAGASAETTAVMGASVAGKQNSQLDLHSIENIVFRQLGGFTCNMHSLGLPQDMCLEFLKKQSATASHTLSKEKTKLIKDNILRMYHETDSWGAKVS</sequence>
<feature type="compositionally biased region" description="Low complexity" evidence="1">
    <location>
        <begin position="144"/>
        <end position="157"/>
    </location>
</feature>
<dbReference type="InterPro" id="IPR039872">
    <property type="entry name" value="KIAA0513"/>
</dbReference>
<dbReference type="InterPro" id="IPR022096">
    <property type="entry name" value="SBF1/SBF2"/>
</dbReference>
<evidence type="ECO:0000313" key="3">
    <source>
        <dbReference type="EMBL" id="JAB98849.1"/>
    </source>
</evidence>
<feature type="compositionally biased region" description="Low complexity" evidence="1">
    <location>
        <begin position="264"/>
        <end position="278"/>
    </location>
</feature>
<protein>
    <submittedName>
        <fullName evidence="3">Uncharacterized protein KIAA0513</fullName>
    </submittedName>
</protein>
<accession>W8C827</accession>
<feature type="domain" description="SBF1/SBF2" evidence="2">
    <location>
        <begin position="357"/>
        <end position="486"/>
    </location>
</feature>
<organism evidence="3">
    <name type="scientific">Ceratitis capitata</name>
    <name type="common">Mediterranean fruit fly</name>
    <name type="synonym">Tephritis capitata</name>
    <dbReference type="NCBI Taxonomy" id="7213"/>
    <lineage>
        <taxon>Eukaryota</taxon>
        <taxon>Metazoa</taxon>
        <taxon>Ecdysozoa</taxon>
        <taxon>Arthropoda</taxon>
        <taxon>Hexapoda</taxon>
        <taxon>Insecta</taxon>
        <taxon>Pterygota</taxon>
        <taxon>Neoptera</taxon>
        <taxon>Endopterygota</taxon>
        <taxon>Diptera</taxon>
        <taxon>Brachycera</taxon>
        <taxon>Muscomorpha</taxon>
        <taxon>Tephritoidea</taxon>
        <taxon>Tephritidae</taxon>
        <taxon>Ceratitis</taxon>
        <taxon>Ceratitis</taxon>
    </lineage>
</organism>
<dbReference type="AlphaFoldDB" id="W8C827"/>